<organism evidence="2 3">
    <name type="scientific">Aliivibrio finisterrensis</name>
    <dbReference type="NCBI Taxonomy" id="511998"/>
    <lineage>
        <taxon>Bacteria</taxon>
        <taxon>Pseudomonadati</taxon>
        <taxon>Pseudomonadota</taxon>
        <taxon>Gammaproteobacteria</taxon>
        <taxon>Vibrionales</taxon>
        <taxon>Vibrionaceae</taxon>
        <taxon>Aliivibrio</taxon>
    </lineage>
</organism>
<dbReference type="EMBL" id="WBVP01000012">
    <property type="protein sequence ID" value="KAB2824220.1"/>
    <property type="molecule type" value="Genomic_DNA"/>
</dbReference>
<dbReference type="Proteomes" id="UP000434870">
    <property type="component" value="Unassembled WGS sequence"/>
</dbReference>
<accession>A0A6N6RRM7</accession>
<dbReference type="AlphaFoldDB" id="A0A6N6RRM7"/>
<dbReference type="RefSeq" id="WP_151655445.1">
    <property type="nucleotide sequence ID" value="NZ_WBVP01000012.1"/>
</dbReference>
<evidence type="ECO:0000313" key="2">
    <source>
        <dbReference type="EMBL" id="KAB2824220.1"/>
    </source>
</evidence>
<comment type="caution">
    <text evidence="2">The sequence shown here is derived from an EMBL/GenBank/DDBJ whole genome shotgun (WGS) entry which is preliminary data.</text>
</comment>
<gene>
    <name evidence="2" type="ORF">F8B77_11435</name>
</gene>
<proteinExistence type="predicted"/>
<reference evidence="2 3" key="1">
    <citation type="submission" date="2019-09" db="EMBL/GenBank/DDBJ databases">
        <title>Genome of Aliivibrio finisterrensis LMG 23869 (type strain).</title>
        <authorList>
            <person name="Bowman J.P."/>
        </authorList>
    </citation>
    <scope>NUCLEOTIDE SEQUENCE [LARGE SCALE GENOMIC DNA]</scope>
    <source>
        <strain evidence="2 3">LMG 23869</strain>
    </source>
</reference>
<name>A0A6N6RRM7_9GAMM</name>
<evidence type="ECO:0000313" key="3">
    <source>
        <dbReference type="Proteomes" id="UP000434870"/>
    </source>
</evidence>
<sequence length="164" mass="19453">MAEYDQKNQELYDKNTDKIQVALDAIRKDKKLKVTKSQVIRLTGLHRNTFDCKGARAWVGVELEIIKKQRQEELKRSQLTKKQQEGNLQDLLDQSKLEILHWFTKYSELERELGKQRIRSKRDIDSLEWHKAEIKKEREVHNMLEERVELLESLLNDKLGNNGA</sequence>
<feature type="coiled-coil region" evidence="1">
    <location>
        <begin position="127"/>
        <end position="154"/>
    </location>
</feature>
<protein>
    <submittedName>
        <fullName evidence="2">Uncharacterized protein</fullName>
    </submittedName>
</protein>
<evidence type="ECO:0000256" key="1">
    <source>
        <dbReference type="SAM" id="Coils"/>
    </source>
</evidence>
<keyword evidence="1" id="KW-0175">Coiled coil</keyword>